<evidence type="ECO:0000256" key="3">
    <source>
        <dbReference type="SAM" id="MobiDB-lite"/>
    </source>
</evidence>
<keyword evidence="2" id="KW-0378">Hydrolase</keyword>
<evidence type="ECO:0000256" key="2">
    <source>
        <dbReference type="ARBA" id="ARBA00022801"/>
    </source>
</evidence>
<feature type="region of interest" description="Disordered" evidence="3">
    <location>
        <begin position="220"/>
        <end position="264"/>
    </location>
</feature>
<feature type="compositionally biased region" description="Basic residues" evidence="3">
    <location>
        <begin position="221"/>
        <end position="230"/>
    </location>
</feature>
<dbReference type="InterPro" id="IPR036397">
    <property type="entry name" value="RNaseH_sf"/>
</dbReference>
<evidence type="ECO:0000313" key="5">
    <source>
        <dbReference type="EMBL" id="GJT74556.1"/>
    </source>
</evidence>
<reference evidence="5" key="2">
    <citation type="submission" date="2022-01" db="EMBL/GenBank/DDBJ databases">
        <authorList>
            <person name="Yamashiro T."/>
            <person name="Shiraishi A."/>
            <person name="Satake H."/>
            <person name="Nakayama K."/>
        </authorList>
    </citation>
    <scope>NUCLEOTIDE SEQUENCE</scope>
</reference>
<dbReference type="Pfam" id="PF14223">
    <property type="entry name" value="Retrotran_gag_2"/>
    <property type="match status" value="1"/>
</dbReference>
<dbReference type="InterPro" id="IPR039537">
    <property type="entry name" value="Retrotran_Ty1/copia-like"/>
</dbReference>
<dbReference type="Pfam" id="PF00665">
    <property type="entry name" value="rve"/>
    <property type="match status" value="1"/>
</dbReference>
<dbReference type="InterPro" id="IPR025724">
    <property type="entry name" value="GAG-pre-integrase_dom"/>
</dbReference>
<dbReference type="Pfam" id="PF07727">
    <property type="entry name" value="RVT_2"/>
    <property type="match status" value="1"/>
</dbReference>
<dbReference type="Proteomes" id="UP001151760">
    <property type="component" value="Unassembled WGS sequence"/>
</dbReference>
<organism evidence="5 6">
    <name type="scientific">Tanacetum coccineum</name>
    <dbReference type="NCBI Taxonomy" id="301880"/>
    <lineage>
        <taxon>Eukaryota</taxon>
        <taxon>Viridiplantae</taxon>
        <taxon>Streptophyta</taxon>
        <taxon>Embryophyta</taxon>
        <taxon>Tracheophyta</taxon>
        <taxon>Spermatophyta</taxon>
        <taxon>Magnoliopsida</taxon>
        <taxon>eudicotyledons</taxon>
        <taxon>Gunneridae</taxon>
        <taxon>Pentapetalae</taxon>
        <taxon>asterids</taxon>
        <taxon>campanulids</taxon>
        <taxon>Asterales</taxon>
        <taxon>Asteraceae</taxon>
        <taxon>Asteroideae</taxon>
        <taxon>Anthemideae</taxon>
        <taxon>Anthemidinae</taxon>
        <taxon>Tanacetum</taxon>
    </lineage>
</organism>
<dbReference type="InterPro" id="IPR001584">
    <property type="entry name" value="Integrase_cat-core"/>
</dbReference>
<keyword evidence="1" id="KW-0479">Metal-binding</keyword>
<dbReference type="Gene3D" id="3.30.420.10">
    <property type="entry name" value="Ribonuclease H-like superfamily/Ribonuclease H"/>
    <property type="match status" value="1"/>
</dbReference>
<dbReference type="PANTHER" id="PTHR42648">
    <property type="entry name" value="TRANSPOSASE, PUTATIVE-RELATED"/>
    <property type="match status" value="1"/>
</dbReference>
<name>A0ABQ5GGE7_9ASTR</name>
<sequence>MTITVVNNSVFRAFFEKQRLTGPNFIDWYRNLRIVLSLEDKLPFLEQPIPAMPVSSARQVLPPDVLNTHTVWVKASKEIAGLILMTMDPDIQKNLEQLGAYDMLKELKTLYAQQAEQELLQTVREFHACKQEEGQSVSSYVLKMKSYIDNLERLGHAMTQNLAVSLILVSLRKEYDNFMQNYNMHGMGKTVTELHAMIKLHEQTLPKKEVAPALHAIRAGKVQKKHKNKKPQLAARGKNQEKGKSKLAYAPKPKIPHPPKNDNPAKDSICHYYLKELTLQGLRRSRKLKPRALSLYVGDGHHSSVEAIGTYHVAIPRNGIFKIDWSNSNTNDCSMYVVSNKRANINLDSTLLWHCRLGHISKKHIEKLQHDGLLNSTDNQSFEKCISCMSGKMARKPYTHQVERAKDLLGLIHIDVYGPFRTVSKQGASYSVTFTDDFSRYGYVYLLKHKHEVFETFKVFQKEVENQLGKTIKSLRSDRGGEYTSQEFLDHVKEHGIIAHRTPPYTPQHNGVSERRNRTLLDMNAEFLENSLITQEASGSLENLEIIQEEDTHPSVNTSLHHDEDDQEINEPQSDIIPIRRSTRTRHAPDRMCLYVDTEEHELGDHNEPANYKAALLDSESEKWLDAMNVEMQSMKDNEVWDLLDLPPDGKTIGSKWLFKKKTDMDGAVHTYKARLVAKGFTQTYEVDYEETFSPVADIRAIRIFVAITAFYDYEIWQMDVKTAFLNGHLSEEVYMVQPGGFVNPKYPNRDKPKLCKSQGASTPAEVQRMQRVPYASAAGSIITPGDLHWTDVKNILKYLHNTKDMFLVYGGDIKRELRVSCYIDAGYLTDVDDLKSRTGYVFVLNGGDMDWKSTKQSIFATSSAEAEYIAVYDASKEAVWIRKFISGLGIVPTIEEPIMMYCDNTGAITIANESGITKGARHYRVKVHYLREVIALGDVKIEKVHTDDNLADPFTKALPLAKHSEHTQNIGMLPTSSLM</sequence>
<comment type="caution">
    <text evidence="5">The sequence shown here is derived from an EMBL/GenBank/DDBJ whole genome shotgun (WGS) entry which is preliminary data.</text>
</comment>
<accession>A0ABQ5GGE7</accession>
<evidence type="ECO:0000259" key="4">
    <source>
        <dbReference type="PROSITE" id="PS50994"/>
    </source>
</evidence>
<dbReference type="InterPro" id="IPR043502">
    <property type="entry name" value="DNA/RNA_pol_sf"/>
</dbReference>
<keyword evidence="6" id="KW-1185">Reference proteome</keyword>
<evidence type="ECO:0000313" key="6">
    <source>
        <dbReference type="Proteomes" id="UP001151760"/>
    </source>
</evidence>
<dbReference type="InterPro" id="IPR013103">
    <property type="entry name" value="RVT_2"/>
</dbReference>
<reference evidence="5" key="1">
    <citation type="journal article" date="2022" name="Int. J. Mol. Sci.">
        <title>Draft Genome of Tanacetum Coccineum: Genomic Comparison of Closely Related Tanacetum-Family Plants.</title>
        <authorList>
            <person name="Yamashiro T."/>
            <person name="Shiraishi A."/>
            <person name="Nakayama K."/>
            <person name="Satake H."/>
        </authorList>
    </citation>
    <scope>NUCLEOTIDE SEQUENCE</scope>
</reference>
<dbReference type="EMBL" id="BQNB010018451">
    <property type="protein sequence ID" value="GJT74556.1"/>
    <property type="molecule type" value="Genomic_DNA"/>
</dbReference>
<feature type="domain" description="Integrase catalytic" evidence="4">
    <location>
        <begin position="393"/>
        <end position="586"/>
    </location>
</feature>
<evidence type="ECO:0000256" key="1">
    <source>
        <dbReference type="ARBA" id="ARBA00022723"/>
    </source>
</evidence>
<dbReference type="SUPFAM" id="SSF53098">
    <property type="entry name" value="Ribonuclease H-like"/>
    <property type="match status" value="1"/>
</dbReference>
<dbReference type="PANTHER" id="PTHR42648:SF27">
    <property type="entry name" value="RNA-DIRECTED DNA POLYMERASE"/>
    <property type="match status" value="1"/>
</dbReference>
<protein>
    <submittedName>
        <fullName evidence="5">Retrotransposon protein, putative, ty1-copia subclass</fullName>
    </submittedName>
</protein>
<dbReference type="CDD" id="cd09272">
    <property type="entry name" value="RNase_HI_RT_Ty1"/>
    <property type="match status" value="1"/>
</dbReference>
<gene>
    <name evidence="5" type="ORF">Tco_1041281</name>
</gene>
<dbReference type="SUPFAM" id="SSF56672">
    <property type="entry name" value="DNA/RNA polymerases"/>
    <property type="match status" value="1"/>
</dbReference>
<dbReference type="Pfam" id="PF13976">
    <property type="entry name" value="gag_pre-integrs"/>
    <property type="match status" value="1"/>
</dbReference>
<dbReference type="InterPro" id="IPR012337">
    <property type="entry name" value="RNaseH-like_sf"/>
</dbReference>
<dbReference type="PROSITE" id="PS50994">
    <property type="entry name" value="INTEGRASE"/>
    <property type="match status" value="1"/>
</dbReference>
<proteinExistence type="predicted"/>